<accession>A0A6M3XQU6</accession>
<organism evidence="3">
    <name type="scientific">viral metagenome</name>
    <dbReference type="NCBI Taxonomy" id="1070528"/>
    <lineage>
        <taxon>unclassified sequences</taxon>
        <taxon>metagenomes</taxon>
        <taxon>organismal metagenomes</taxon>
    </lineage>
</organism>
<evidence type="ECO:0000313" key="3">
    <source>
        <dbReference type="EMBL" id="QJI00153.1"/>
    </source>
</evidence>
<reference evidence="3" key="1">
    <citation type="submission" date="2020-03" db="EMBL/GenBank/DDBJ databases">
        <title>The deep terrestrial virosphere.</title>
        <authorList>
            <person name="Holmfeldt K."/>
            <person name="Nilsson E."/>
            <person name="Simone D."/>
            <person name="Lopez-Fernandez M."/>
            <person name="Wu X."/>
            <person name="de Brujin I."/>
            <person name="Lundin D."/>
            <person name="Andersson A."/>
            <person name="Bertilsson S."/>
            <person name="Dopson M."/>
        </authorList>
    </citation>
    <scope>NUCLEOTIDE SEQUENCE</scope>
    <source>
        <strain evidence="2">MM415A00915</strain>
        <strain evidence="1">MM415B01939</strain>
        <strain evidence="3">TM448B01849</strain>
    </source>
</reference>
<dbReference type="EMBL" id="MT142377">
    <property type="protein sequence ID" value="QJA79347.1"/>
    <property type="molecule type" value="Genomic_DNA"/>
</dbReference>
<dbReference type="Pfam" id="PF17236">
    <property type="entry name" value="SU10_MCP"/>
    <property type="match status" value="1"/>
</dbReference>
<protein>
    <submittedName>
        <fullName evidence="3">Putative structural protein</fullName>
    </submittedName>
</protein>
<evidence type="ECO:0000313" key="1">
    <source>
        <dbReference type="EMBL" id="QJA56041.1"/>
    </source>
</evidence>
<dbReference type="InterPro" id="IPR035198">
    <property type="entry name" value="SU10_MCP"/>
</dbReference>
<dbReference type="AlphaFoldDB" id="A0A6M3XQU6"/>
<sequence length="573" mass="62682">MADDYGGISRPFGDTPHTSGHPAASLDVTDVSGRLSRSSVAIDTGDLRRAYDFGSSFTKISKSRDPLLHIMNKWRKKPTTDWKWKYTLKREFAGWERYGYVVGISAAGELVSADLAVTAGSETAWVETAAGPYADLLDASVSPGGDDMFANSSLPTTQGQTCCLAMMGDYKLSGNLHNRIGSTTSDSDYIMIGDVGTKPNYILQNQTLKIPVSSSTPHAGAGTVNAVTEYAMVKVLSVYDFTIYGYGTGIAIAEGILVNVRMIKTSSTHKYPTSLLAATTWAKATAIVFSAAHTTGTGSLAQKLEPARTKVAGTAYHELSGYGPTYRDQPYSTDYGLNQIFKETALMSGRAMATELKFEKNPWTEEWQKKTLMLNWDMAQSAYFGEQYEDADGITYTEGLVNFILNNGHKFSLTYASKTLDDFLEDFSAYNDKRLQPNMGGSTGFFCPTRTWNWLAKLSGLMQNTVQLSPNYQISWAGFGSIDGIQTRRIMVDGTVVNFILDPHLDSTHVKLIAANFNGCAIRPMIGNGISRDFKIIPGVKTVEKGGEDFRVDLIMADVGFEFSVPELMACWT</sequence>
<dbReference type="EMBL" id="MT141196">
    <property type="protein sequence ID" value="QJA56041.1"/>
    <property type="molecule type" value="Genomic_DNA"/>
</dbReference>
<name>A0A6M3XQU6_9ZZZZ</name>
<gene>
    <name evidence="2" type="ORF">MM415A00915_0009</name>
    <name evidence="1" type="ORF">MM415B01939_0005</name>
    <name evidence="3" type="ORF">TM448B01849_0008</name>
</gene>
<evidence type="ECO:0000313" key="2">
    <source>
        <dbReference type="EMBL" id="QJA79347.1"/>
    </source>
</evidence>
<proteinExistence type="predicted"/>
<dbReference type="EMBL" id="MT144832">
    <property type="protein sequence ID" value="QJI00153.1"/>
    <property type="molecule type" value="Genomic_DNA"/>
</dbReference>